<keyword evidence="1" id="KW-0732">Signal</keyword>
<reference evidence="2 3" key="1">
    <citation type="submission" date="2021-07" db="EMBL/GenBank/DDBJ databases">
        <authorList>
            <person name="Kim M.K."/>
        </authorList>
    </citation>
    <scope>NUCLEOTIDE SEQUENCE [LARGE SCALE GENOMIC DNA]</scope>
    <source>
        <strain evidence="2 3">HLY7-15</strain>
    </source>
</reference>
<evidence type="ECO:0000313" key="3">
    <source>
        <dbReference type="Proteomes" id="UP000774935"/>
    </source>
</evidence>
<feature type="chain" id="PRO_5045521947" description="Lipoprotein" evidence="1">
    <location>
        <begin position="22"/>
        <end position="211"/>
    </location>
</feature>
<dbReference type="Proteomes" id="UP000774935">
    <property type="component" value="Unassembled WGS sequence"/>
</dbReference>
<feature type="signal peptide" evidence="1">
    <location>
        <begin position="1"/>
        <end position="21"/>
    </location>
</feature>
<sequence length="211" mass="24235">MKTILPILLICIMSLSGCAVTSTSTVKVNQPEKYYIGLLSLIVDSQADISELDSVTYEEQIRGKFNNLENHRYRKQLEKTLLRNFERPNAQTRLVKSSDIFDINTDFTYSQFLAKLRETGVDGILFVKQSNYWYSTNYTTVLHNNVATTTSSDQPNAAFHAYLIDTHTLKPVWYADSKVYGVSAGYDTLNNHLARILFNKLRKDKYILARR</sequence>
<name>A0ABS6X811_9BACT</name>
<dbReference type="EMBL" id="JAHWXQ010000001">
    <property type="protein sequence ID" value="MBW3364120.1"/>
    <property type="molecule type" value="Genomic_DNA"/>
</dbReference>
<evidence type="ECO:0000313" key="2">
    <source>
        <dbReference type="EMBL" id="MBW3364120.1"/>
    </source>
</evidence>
<dbReference type="RefSeq" id="WP_199108661.1">
    <property type="nucleotide sequence ID" value="NZ_JAHWXQ010000001.1"/>
</dbReference>
<dbReference type="PROSITE" id="PS51257">
    <property type="entry name" value="PROKAR_LIPOPROTEIN"/>
    <property type="match status" value="1"/>
</dbReference>
<organism evidence="2 3">
    <name type="scientific">Pontibacter populi</name>
    <dbReference type="NCBI Taxonomy" id="890055"/>
    <lineage>
        <taxon>Bacteria</taxon>
        <taxon>Pseudomonadati</taxon>
        <taxon>Bacteroidota</taxon>
        <taxon>Cytophagia</taxon>
        <taxon>Cytophagales</taxon>
        <taxon>Hymenobacteraceae</taxon>
        <taxon>Pontibacter</taxon>
    </lineage>
</organism>
<gene>
    <name evidence="2" type="ORF">KYK27_03640</name>
</gene>
<evidence type="ECO:0008006" key="4">
    <source>
        <dbReference type="Google" id="ProtNLM"/>
    </source>
</evidence>
<comment type="caution">
    <text evidence="2">The sequence shown here is derived from an EMBL/GenBank/DDBJ whole genome shotgun (WGS) entry which is preliminary data.</text>
</comment>
<accession>A0ABS6X811</accession>
<evidence type="ECO:0000256" key="1">
    <source>
        <dbReference type="SAM" id="SignalP"/>
    </source>
</evidence>
<protein>
    <recommendedName>
        <fullName evidence="4">Lipoprotein</fullName>
    </recommendedName>
</protein>
<proteinExistence type="predicted"/>
<keyword evidence="3" id="KW-1185">Reference proteome</keyword>